<dbReference type="Gramene" id="Pp3c2_10880V3.1">
    <property type="protein sequence ID" value="Pp3c2_10880V3.1"/>
    <property type="gene ID" value="Pp3c2_10880"/>
</dbReference>
<dbReference type="EnsemblPlants" id="Pp3c2_10880V3.1">
    <property type="protein sequence ID" value="Pp3c2_10880V3.1"/>
    <property type="gene ID" value="Pp3c2_10880"/>
</dbReference>
<evidence type="ECO:0000313" key="3">
    <source>
        <dbReference type="EnsemblPlants" id="Pp3c2_10880V3.1"/>
    </source>
</evidence>
<reference evidence="3" key="3">
    <citation type="submission" date="2020-12" db="UniProtKB">
        <authorList>
            <consortium name="EnsemblPlants"/>
        </authorList>
    </citation>
    <scope>IDENTIFICATION</scope>
</reference>
<reference evidence="2 4" key="1">
    <citation type="journal article" date="2008" name="Science">
        <title>The Physcomitrella genome reveals evolutionary insights into the conquest of land by plants.</title>
        <authorList>
            <person name="Rensing S."/>
            <person name="Lang D."/>
            <person name="Zimmer A."/>
            <person name="Terry A."/>
            <person name="Salamov A."/>
            <person name="Shapiro H."/>
            <person name="Nishiyama T."/>
            <person name="Perroud P.-F."/>
            <person name="Lindquist E."/>
            <person name="Kamisugi Y."/>
            <person name="Tanahashi T."/>
            <person name="Sakakibara K."/>
            <person name="Fujita T."/>
            <person name="Oishi K."/>
            <person name="Shin-I T."/>
            <person name="Kuroki Y."/>
            <person name="Toyoda A."/>
            <person name="Suzuki Y."/>
            <person name="Hashimoto A."/>
            <person name="Yamaguchi K."/>
            <person name="Sugano A."/>
            <person name="Kohara Y."/>
            <person name="Fujiyama A."/>
            <person name="Anterola A."/>
            <person name="Aoki S."/>
            <person name="Ashton N."/>
            <person name="Barbazuk W.B."/>
            <person name="Barker E."/>
            <person name="Bennetzen J."/>
            <person name="Bezanilla M."/>
            <person name="Blankenship R."/>
            <person name="Cho S.H."/>
            <person name="Dutcher S."/>
            <person name="Estelle M."/>
            <person name="Fawcett J.A."/>
            <person name="Gundlach H."/>
            <person name="Hanada K."/>
            <person name="Heyl A."/>
            <person name="Hicks K.A."/>
            <person name="Hugh J."/>
            <person name="Lohr M."/>
            <person name="Mayer K."/>
            <person name="Melkozernov A."/>
            <person name="Murata T."/>
            <person name="Nelson D."/>
            <person name="Pils B."/>
            <person name="Prigge M."/>
            <person name="Reiss B."/>
            <person name="Renner T."/>
            <person name="Rombauts S."/>
            <person name="Rushton P."/>
            <person name="Sanderfoot A."/>
            <person name="Schween G."/>
            <person name="Shiu S.-H."/>
            <person name="Stueber K."/>
            <person name="Theodoulou F.L."/>
            <person name="Tu H."/>
            <person name="Van de Peer Y."/>
            <person name="Verrier P.J."/>
            <person name="Waters E."/>
            <person name="Wood A."/>
            <person name="Yang L."/>
            <person name="Cove D."/>
            <person name="Cuming A."/>
            <person name="Hasebe M."/>
            <person name="Lucas S."/>
            <person name="Mishler D.B."/>
            <person name="Reski R."/>
            <person name="Grigoriev I."/>
            <person name="Quatrano R.S."/>
            <person name="Boore J.L."/>
        </authorList>
    </citation>
    <scope>NUCLEOTIDE SEQUENCE [LARGE SCALE GENOMIC DNA]</scope>
    <source>
        <strain evidence="3 4">cv. Gransden 2004</strain>
    </source>
</reference>
<evidence type="ECO:0000313" key="4">
    <source>
        <dbReference type="Proteomes" id="UP000006727"/>
    </source>
</evidence>
<dbReference type="PaxDb" id="3218-PP1S84_242V6.1"/>
<keyword evidence="1" id="KW-0175">Coiled coil</keyword>
<dbReference type="Proteomes" id="UP000006727">
    <property type="component" value="Chromosome 2"/>
</dbReference>
<sequence length="124" mass="13211">MSSSLAMASARVAPISASRPLSSAFSWTPQASSLTLRSAISAVPVRQASNGELKVRVSSEGNCSRRKSMVLAGGVAVDGLFLLLSARSAEARTVKPEVRKKLREAIEELKEKTEKATKVVKKNV</sequence>
<name>A0A2K1L107_PHYPA</name>
<keyword evidence="4" id="KW-1185">Reference proteome</keyword>
<feature type="coiled-coil region" evidence="1">
    <location>
        <begin position="95"/>
        <end position="122"/>
    </location>
</feature>
<protein>
    <submittedName>
        <fullName evidence="2 3">Uncharacterized protein</fullName>
    </submittedName>
</protein>
<dbReference type="AlphaFoldDB" id="A0A2K1L107"/>
<dbReference type="EMBL" id="ABEU02000002">
    <property type="protein sequence ID" value="PNR59719.1"/>
    <property type="molecule type" value="Genomic_DNA"/>
</dbReference>
<gene>
    <name evidence="3" type="primary">LOC112292877</name>
    <name evidence="2" type="ORF">PHYPA_002511</name>
</gene>
<evidence type="ECO:0000256" key="1">
    <source>
        <dbReference type="SAM" id="Coils"/>
    </source>
</evidence>
<organism evidence="2">
    <name type="scientific">Physcomitrium patens</name>
    <name type="common">Spreading-leaved earth moss</name>
    <name type="synonym">Physcomitrella patens</name>
    <dbReference type="NCBI Taxonomy" id="3218"/>
    <lineage>
        <taxon>Eukaryota</taxon>
        <taxon>Viridiplantae</taxon>
        <taxon>Streptophyta</taxon>
        <taxon>Embryophyta</taxon>
        <taxon>Bryophyta</taxon>
        <taxon>Bryophytina</taxon>
        <taxon>Bryopsida</taxon>
        <taxon>Funariidae</taxon>
        <taxon>Funariales</taxon>
        <taxon>Funariaceae</taxon>
        <taxon>Physcomitrium</taxon>
    </lineage>
</organism>
<accession>A0A2K1L107</accession>
<proteinExistence type="predicted"/>
<evidence type="ECO:0000313" key="2">
    <source>
        <dbReference type="EMBL" id="PNR59719.1"/>
    </source>
</evidence>
<reference evidence="2 4" key="2">
    <citation type="journal article" date="2018" name="Plant J.">
        <title>The Physcomitrella patens chromosome-scale assembly reveals moss genome structure and evolution.</title>
        <authorList>
            <person name="Lang D."/>
            <person name="Ullrich K.K."/>
            <person name="Murat F."/>
            <person name="Fuchs J."/>
            <person name="Jenkins J."/>
            <person name="Haas F.B."/>
            <person name="Piednoel M."/>
            <person name="Gundlach H."/>
            <person name="Van Bel M."/>
            <person name="Meyberg R."/>
            <person name="Vives C."/>
            <person name="Morata J."/>
            <person name="Symeonidi A."/>
            <person name="Hiss M."/>
            <person name="Muchero W."/>
            <person name="Kamisugi Y."/>
            <person name="Saleh O."/>
            <person name="Blanc G."/>
            <person name="Decker E.L."/>
            <person name="van Gessel N."/>
            <person name="Grimwood J."/>
            <person name="Hayes R.D."/>
            <person name="Graham S.W."/>
            <person name="Gunter L.E."/>
            <person name="McDaniel S.F."/>
            <person name="Hoernstein S.N.W."/>
            <person name="Larsson A."/>
            <person name="Li F.W."/>
            <person name="Perroud P.F."/>
            <person name="Phillips J."/>
            <person name="Ranjan P."/>
            <person name="Rokshar D.S."/>
            <person name="Rothfels C.J."/>
            <person name="Schneider L."/>
            <person name="Shu S."/>
            <person name="Stevenson D.W."/>
            <person name="Thummler F."/>
            <person name="Tillich M."/>
            <person name="Villarreal Aguilar J.C."/>
            <person name="Widiez T."/>
            <person name="Wong G.K."/>
            <person name="Wymore A."/>
            <person name="Zhang Y."/>
            <person name="Zimmer A.D."/>
            <person name="Quatrano R.S."/>
            <person name="Mayer K.F.X."/>
            <person name="Goodstein D."/>
            <person name="Casacuberta J.M."/>
            <person name="Vandepoele K."/>
            <person name="Reski R."/>
            <person name="Cuming A.C."/>
            <person name="Tuskan G.A."/>
            <person name="Maumus F."/>
            <person name="Salse J."/>
            <person name="Schmutz J."/>
            <person name="Rensing S.A."/>
        </authorList>
    </citation>
    <scope>NUCLEOTIDE SEQUENCE [LARGE SCALE GENOMIC DNA]</scope>
    <source>
        <strain evidence="3 4">cv. Gransden 2004</strain>
    </source>
</reference>